<organism evidence="2">
    <name type="scientific">Ixodes ricinus</name>
    <name type="common">Common tick</name>
    <name type="synonym">Acarus ricinus</name>
    <dbReference type="NCBI Taxonomy" id="34613"/>
    <lineage>
        <taxon>Eukaryota</taxon>
        <taxon>Metazoa</taxon>
        <taxon>Ecdysozoa</taxon>
        <taxon>Arthropoda</taxon>
        <taxon>Chelicerata</taxon>
        <taxon>Arachnida</taxon>
        <taxon>Acari</taxon>
        <taxon>Parasitiformes</taxon>
        <taxon>Ixodida</taxon>
        <taxon>Ixodoidea</taxon>
        <taxon>Ixodidae</taxon>
        <taxon>Ixodinae</taxon>
        <taxon>Ixodes</taxon>
    </lineage>
</organism>
<name>A0A0K8R8I9_IXORI</name>
<dbReference type="EMBL" id="GADI01006331">
    <property type="protein sequence ID" value="JAA67477.1"/>
    <property type="molecule type" value="mRNA"/>
</dbReference>
<feature type="compositionally biased region" description="Basic and acidic residues" evidence="1">
    <location>
        <begin position="26"/>
        <end position="45"/>
    </location>
</feature>
<feature type="compositionally biased region" description="Basic and acidic residues" evidence="1">
    <location>
        <begin position="129"/>
        <end position="138"/>
    </location>
</feature>
<accession>A0A0K8R8I9</accession>
<reference evidence="2" key="1">
    <citation type="submission" date="2012-12" db="EMBL/GenBank/DDBJ databases">
        <title>Identification and characterization of a phenylalanine ammonia-lyase gene family in Isatis indigotica Fort.</title>
        <authorList>
            <person name="Liu Q."/>
            <person name="Chen J."/>
            <person name="Zhou X."/>
            <person name="Di P."/>
            <person name="Xiao Y."/>
            <person name="Xuan H."/>
            <person name="Zhang L."/>
            <person name="Chen W."/>
        </authorList>
    </citation>
    <scope>NUCLEOTIDE SEQUENCE</scope>
    <source>
        <tissue evidence="2">Salivary gland</tissue>
    </source>
</reference>
<evidence type="ECO:0000256" key="1">
    <source>
        <dbReference type="SAM" id="MobiDB-lite"/>
    </source>
</evidence>
<proteinExistence type="evidence at transcript level"/>
<feature type="compositionally biased region" description="Polar residues" evidence="1">
    <location>
        <begin position="139"/>
        <end position="160"/>
    </location>
</feature>
<sequence length="189" mass="21125">MRVQTLNAMRGDLQPSGNLSGMARQENNRGIERDVQEFPAVDKSDSCSVRLSGVSKWAKYTSDPNFTVPDFNAQSGSGPQEKHQTGKDEGGPYESYGHAGKKLETKVRSDHSTRPLPYDSLRALPLAKRVQDPVRYRDQQPTNLQQSRPASMVFEQQSANDLEAESSRRPVYSRLGTTQLSDEDFSVDF</sequence>
<protein>
    <submittedName>
        <fullName evidence="2">Uncharacterized protein</fullName>
    </submittedName>
</protein>
<feature type="compositionally biased region" description="Basic and acidic residues" evidence="1">
    <location>
        <begin position="101"/>
        <end position="113"/>
    </location>
</feature>
<evidence type="ECO:0000313" key="2">
    <source>
        <dbReference type="EMBL" id="JAA67477.1"/>
    </source>
</evidence>
<feature type="compositionally biased region" description="Basic and acidic residues" evidence="1">
    <location>
        <begin position="80"/>
        <end position="90"/>
    </location>
</feature>
<feature type="region of interest" description="Disordered" evidence="1">
    <location>
        <begin position="60"/>
        <end position="189"/>
    </location>
</feature>
<feature type="region of interest" description="Disordered" evidence="1">
    <location>
        <begin position="1"/>
        <end position="45"/>
    </location>
</feature>
<dbReference type="AlphaFoldDB" id="A0A0K8R8I9"/>